<evidence type="ECO:0000313" key="1">
    <source>
        <dbReference type="EMBL" id="MCB8883625.1"/>
    </source>
</evidence>
<keyword evidence="2" id="KW-1185">Reference proteome</keyword>
<proteinExistence type="predicted"/>
<evidence type="ECO:0000313" key="2">
    <source>
        <dbReference type="Proteomes" id="UP000721844"/>
    </source>
</evidence>
<dbReference type="AlphaFoldDB" id="A0A963Z7S9"/>
<sequence length="189" mass="19865">MNNRDITRLSVRRIEERAPNIPLFCVPEAPTESLLPAGETLLDDATLSYVVAAQPAFDLLRQAAGQLAALLVLAAAGGRSAQDNPAFALACAERAKAGDLIGALPTARKGRHHHRHLRACNDALTAACAEAAVNLNRDDQRALALLREGLRQLHFAAAALPGFEVVAFGQSCCAAHASMATISRGKANG</sequence>
<reference evidence="1 2" key="1">
    <citation type="journal article" date="2021" name="Microorganisms">
        <title>Acidisoma silvae sp. nov. and Acidisomacellulosilytica sp. nov., Two Acidophilic Bacteria Isolated from Decaying Wood, Hydrolyzing Cellulose and Producing Poly-3-hydroxybutyrate.</title>
        <authorList>
            <person name="Mieszkin S."/>
            <person name="Pouder E."/>
            <person name="Uroz S."/>
            <person name="Simon-Colin C."/>
            <person name="Alain K."/>
        </authorList>
    </citation>
    <scope>NUCLEOTIDE SEQUENCE [LARGE SCALE GENOMIC DNA]</scope>
    <source>
        <strain evidence="1 2">HW T5.17</strain>
    </source>
</reference>
<name>A0A963Z7S9_9PROT</name>
<organism evidence="1 2">
    <name type="scientific">Acidisoma cellulosilyticum</name>
    <dbReference type="NCBI Taxonomy" id="2802395"/>
    <lineage>
        <taxon>Bacteria</taxon>
        <taxon>Pseudomonadati</taxon>
        <taxon>Pseudomonadota</taxon>
        <taxon>Alphaproteobacteria</taxon>
        <taxon>Acetobacterales</taxon>
        <taxon>Acidocellaceae</taxon>
        <taxon>Acidisoma</taxon>
    </lineage>
</organism>
<accession>A0A963Z7S9</accession>
<dbReference type="RefSeq" id="WP_227310288.1">
    <property type="nucleotide sequence ID" value="NZ_JAESVA010000015.1"/>
</dbReference>
<comment type="caution">
    <text evidence="1">The sequence shown here is derived from an EMBL/GenBank/DDBJ whole genome shotgun (WGS) entry which is preliminary data.</text>
</comment>
<dbReference type="EMBL" id="JAESVA010000015">
    <property type="protein sequence ID" value="MCB8883625.1"/>
    <property type="molecule type" value="Genomic_DNA"/>
</dbReference>
<gene>
    <name evidence="1" type="ORF">ACELLULO517_25475</name>
</gene>
<dbReference type="Proteomes" id="UP000721844">
    <property type="component" value="Unassembled WGS sequence"/>
</dbReference>
<protein>
    <submittedName>
        <fullName evidence="1">Uncharacterized protein</fullName>
    </submittedName>
</protein>